<dbReference type="EMBL" id="BRZM01000195">
    <property type="protein sequence ID" value="GLD69257.1"/>
    <property type="molecule type" value="Genomic_DNA"/>
</dbReference>
<evidence type="ECO:0000313" key="2">
    <source>
        <dbReference type="EMBL" id="GLD69257.1"/>
    </source>
</evidence>
<evidence type="ECO:0000313" key="3">
    <source>
        <dbReference type="Proteomes" id="UP001279410"/>
    </source>
</evidence>
<proteinExistence type="predicted"/>
<feature type="compositionally biased region" description="Gly residues" evidence="1">
    <location>
        <begin position="154"/>
        <end position="163"/>
    </location>
</feature>
<evidence type="ECO:0000256" key="1">
    <source>
        <dbReference type="SAM" id="MobiDB-lite"/>
    </source>
</evidence>
<organism evidence="2 3">
    <name type="scientific">Lates japonicus</name>
    <name type="common">Japanese lates</name>
    <dbReference type="NCBI Taxonomy" id="270547"/>
    <lineage>
        <taxon>Eukaryota</taxon>
        <taxon>Metazoa</taxon>
        <taxon>Chordata</taxon>
        <taxon>Craniata</taxon>
        <taxon>Vertebrata</taxon>
        <taxon>Euteleostomi</taxon>
        <taxon>Actinopterygii</taxon>
        <taxon>Neopterygii</taxon>
        <taxon>Teleostei</taxon>
        <taxon>Neoteleostei</taxon>
        <taxon>Acanthomorphata</taxon>
        <taxon>Carangaria</taxon>
        <taxon>Carangaria incertae sedis</taxon>
        <taxon>Centropomidae</taxon>
        <taxon>Lates</taxon>
    </lineage>
</organism>
<dbReference type="AlphaFoldDB" id="A0AAD3RHU1"/>
<sequence length="163" mass="17764">MVDETAPLLGHRPWVVKRHGAARQFVSLFDRISHTLLLAFPPAWSESPRLMPPAPRCMKSCLAQGSLPWLDQRQHLLLPGDQAQGILQQSLLIEPESPRLLLTCSWAPGSLMLHHRGGAPRPVCWDHGPQARQPPPAKTHPVPLSAARDRGLLSNGGGMGGPC</sequence>
<gene>
    <name evidence="2" type="ORF">AKAME5_002057000</name>
</gene>
<protein>
    <submittedName>
        <fullName evidence="2">Semaphorin-6B-like protein</fullName>
    </submittedName>
</protein>
<feature type="region of interest" description="Disordered" evidence="1">
    <location>
        <begin position="127"/>
        <end position="163"/>
    </location>
</feature>
<accession>A0AAD3RHU1</accession>
<name>A0AAD3RHU1_LATJO</name>
<keyword evidence="3" id="KW-1185">Reference proteome</keyword>
<comment type="caution">
    <text evidence="2">The sequence shown here is derived from an EMBL/GenBank/DDBJ whole genome shotgun (WGS) entry which is preliminary data.</text>
</comment>
<reference evidence="2" key="1">
    <citation type="submission" date="2022-08" db="EMBL/GenBank/DDBJ databases">
        <title>Genome sequencing of akame (Lates japonicus).</title>
        <authorList>
            <person name="Hashiguchi Y."/>
            <person name="Takahashi H."/>
        </authorList>
    </citation>
    <scope>NUCLEOTIDE SEQUENCE</scope>
    <source>
        <strain evidence="2">Kochi</strain>
    </source>
</reference>
<dbReference type="Proteomes" id="UP001279410">
    <property type="component" value="Unassembled WGS sequence"/>
</dbReference>